<accession>A0A1V8M4V6</accession>
<dbReference type="RefSeq" id="WP_158083023.1">
    <property type="nucleotide sequence ID" value="NZ_LPUF01000001.1"/>
</dbReference>
<feature type="domain" description="Peptidase C83" evidence="5">
    <location>
        <begin position="16"/>
        <end position="279"/>
    </location>
</feature>
<dbReference type="Pfam" id="PF05023">
    <property type="entry name" value="Phytochelatin"/>
    <property type="match status" value="1"/>
</dbReference>
<dbReference type="PANTHER" id="PTHR33447:SF20">
    <property type="entry name" value="GLUTATHIONE GAMMA-GLUTAMYLCYSTEINYLTRANSFERASE"/>
    <property type="match status" value="1"/>
</dbReference>
<organism evidence="6 7">
    <name type="scientific">Methyloprofundus sedimenti</name>
    <dbReference type="NCBI Taxonomy" id="1420851"/>
    <lineage>
        <taxon>Bacteria</taxon>
        <taxon>Pseudomonadati</taxon>
        <taxon>Pseudomonadota</taxon>
        <taxon>Gammaproteobacteria</taxon>
        <taxon>Methylococcales</taxon>
        <taxon>Methylococcaceae</taxon>
        <taxon>Methyloprofundus</taxon>
    </lineage>
</organism>
<dbReference type="Gene3D" id="3.90.70.30">
    <property type="entry name" value="Phytochelatin synthase, N-terminal domain"/>
    <property type="match status" value="1"/>
</dbReference>
<reference evidence="6 7" key="1">
    <citation type="submission" date="2015-12" db="EMBL/GenBank/DDBJ databases">
        <authorList>
            <person name="Shamseldin A."/>
            <person name="Moawad H."/>
            <person name="Abd El-Rahim W.M."/>
            <person name="Sadowsky M.J."/>
        </authorList>
    </citation>
    <scope>NUCLEOTIDE SEQUENCE [LARGE SCALE GENOMIC DNA]</scope>
    <source>
        <strain evidence="6 7">WF1</strain>
    </source>
</reference>
<dbReference type="InterPro" id="IPR040409">
    <property type="entry name" value="PCS-like"/>
</dbReference>
<evidence type="ECO:0000313" key="6">
    <source>
        <dbReference type="EMBL" id="OQK16600.1"/>
    </source>
</evidence>
<dbReference type="OrthoDB" id="8560621at2"/>
<dbReference type="InterPro" id="IPR038765">
    <property type="entry name" value="Papain-like_cys_pep_sf"/>
</dbReference>
<dbReference type="GO" id="GO:0046872">
    <property type="term" value="F:metal ion binding"/>
    <property type="evidence" value="ECO:0007669"/>
    <property type="project" value="UniProtKB-KW"/>
</dbReference>
<dbReference type="EC" id="2.3.2.15" evidence="1"/>
<name>A0A1V8M4V6_9GAMM</name>
<evidence type="ECO:0000256" key="1">
    <source>
        <dbReference type="ARBA" id="ARBA00012468"/>
    </source>
</evidence>
<protein>
    <recommendedName>
        <fullName evidence="1">glutathione gamma-glutamylcysteinyltransferase</fullName>
        <ecNumber evidence="1">2.3.2.15</ecNumber>
    </recommendedName>
</protein>
<dbReference type="EMBL" id="LPUF01000001">
    <property type="protein sequence ID" value="OQK16600.1"/>
    <property type="molecule type" value="Genomic_DNA"/>
</dbReference>
<evidence type="ECO:0000256" key="3">
    <source>
        <dbReference type="ARBA" id="ARBA00022679"/>
    </source>
</evidence>
<dbReference type="Proteomes" id="UP000191980">
    <property type="component" value="Unassembled WGS sequence"/>
</dbReference>
<sequence length="279" mass="31614">MKRTLRLLHSIIILSITACSVSKNTVEPDDQPIVGWGSSEGISRLEESRYKTDFFKLANHFESQHNKIFCGPTSAAIVLNSLRVRNGSIQIPEDKTLLNQSDLQFLASKKWSPFFQRYTQNNIFLNSPKSRAFVLGKVLLDPKGNIIIDEKGKSKKDRGFQVRQLAELFREHGLSVKVSIVNQALDNTSIKNEIIENLRTPNDYVIVNYKRTVLNQAGGGHISPLGAYHKASDSFLVMDVTPNKADWVWVKADLLIQAMRTFDTHENRGYLLVKEKKSQ</sequence>
<dbReference type="PANTHER" id="PTHR33447">
    <property type="entry name" value="GLUTATHIONE GAMMA-GLUTAMYLCYSTEINYLTRANSFERASE"/>
    <property type="match status" value="1"/>
</dbReference>
<keyword evidence="4" id="KW-0479">Metal-binding</keyword>
<dbReference type="SUPFAM" id="SSF54001">
    <property type="entry name" value="Cysteine proteinases"/>
    <property type="match status" value="1"/>
</dbReference>
<proteinExistence type="predicted"/>
<evidence type="ECO:0000313" key="7">
    <source>
        <dbReference type="Proteomes" id="UP000191980"/>
    </source>
</evidence>
<dbReference type="AlphaFoldDB" id="A0A1V8M4V6"/>
<keyword evidence="7" id="KW-1185">Reference proteome</keyword>
<gene>
    <name evidence="6" type="ORF">AU255_01460</name>
</gene>
<evidence type="ECO:0000256" key="2">
    <source>
        <dbReference type="ARBA" id="ARBA00022539"/>
    </source>
</evidence>
<evidence type="ECO:0000256" key="4">
    <source>
        <dbReference type="ARBA" id="ARBA00022723"/>
    </source>
</evidence>
<dbReference type="PROSITE" id="PS51443">
    <property type="entry name" value="PCS"/>
    <property type="match status" value="1"/>
</dbReference>
<comment type="caution">
    <text evidence="6">The sequence shown here is derived from an EMBL/GenBank/DDBJ whole genome shotgun (WGS) entry which is preliminary data.</text>
</comment>
<dbReference type="InterPro" id="IPR038156">
    <property type="entry name" value="PCS_N_sf"/>
</dbReference>
<keyword evidence="2" id="KW-0104">Cadmium</keyword>
<dbReference type="STRING" id="1420851.AU255_01460"/>
<evidence type="ECO:0000259" key="5">
    <source>
        <dbReference type="PROSITE" id="PS51443"/>
    </source>
</evidence>
<dbReference type="GO" id="GO:0010038">
    <property type="term" value="P:response to metal ion"/>
    <property type="evidence" value="ECO:0007669"/>
    <property type="project" value="InterPro"/>
</dbReference>
<dbReference type="GO" id="GO:0016756">
    <property type="term" value="F:glutathione gamma-glutamylcysteinyltransferase activity"/>
    <property type="evidence" value="ECO:0007669"/>
    <property type="project" value="UniProtKB-EC"/>
</dbReference>
<dbReference type="InterPro" id="IPR007719">
    <property type="entry name" value="PCS_N"/>
</dbReference>
<dbReference type="GO" id="GO:0046938">
    <property type="term" value="P:phytochelatin biosynthetic process"/>
    <property type="evidence" value="ECO:0007669"/>
    <property type="project" value="InterPro"/>
</dbReference>
<keyword evidence="3" id="KW-0808">Transferase</keyword>
<dbReference type="PROSITE" id="PS51257">
    <property type="entry name" value="PROKAR_LIPOPROTEIN"/>
    <property type="match status" value="1"/>
</dbReference>